<gene>
    <name evidence="2" type="ORF">JZ751_008829</name>
</gene>
<organism evidence="2 3">
    <name type="scientific">Albula glossodonta</name>
    <name type="common">roundjaw bonefish</name>
    <dbReference type="NCBI Taxonomy" id="121402"/>
    <lineage>
        <taxon>Eukaryota</taxon>
        <taxon>Metazoa</taxon>
        <taxon>Chordata</taxon>
        <taxon>Craniata</taxon>
        <taxon>Vertebrata</taxon>
        <taxon>Euteleostomi</taxon>
        <taxon>Actinopterygii</taxon>
        <taxon>Neopterygii</taxon>
        <taxon>Teleostei</taxon>
        <taxon>Albuliformes</taxon>
        <taxon>Albulidae</taxon>
        <taxon>Albula</taxon>
    </lineage>
</organism>
<evidence type="ECO:0000313" key="3">
    <source>
        <dbReference type="Proteomes" id="UP000824540"/>
    </source>
</evidence>
<comment type="caution">
    <text evidence="2">The sequence shown here is derived from an EMBL/GenBank/DDBJ whole genome shotgun (WGS) entry which is preliminary data.</text>
</comment>
<keyword evidence="3" id="KW-1185">Reference proteome</keyword>
<evidence type="ECO:0000256" key="1">
    <source>
        <dbReference type="SAM" id="MobiDB-lite"/>
    </source>
</evidence>
<protein>
    <submittedName>
        <fullName evidence="2">Uncharacterized protein</fullName>
    </submittedName>
</protein>
<accession>A0A8T2NZB4</accession>
<reference evidence="2" key="1">
    <citation type="thesis" date="2021" institute="BYU ScholarsArchive" country="Provo, UT, USA">
        <title>Applications of and Algorithms for Genome Assembly and Genomic Analyses with an Emphasis on Marine Teleosts.</title>
        <authorList>
            <person name="Pickett B.D."/>
        </authorList>
    </citation>
    <scope>NUCLEOTIDE SEQUENCE</scope>
    <source>
        <strain evidence="2">HI-2016</strain>
    </source>
</reference>
<dbReference type="Proteomes" id="UP000824540">
    <property type="component" value="Unassembled WGS sequence"/>
</dbReference>
<proteinExistence type="predicted"/>
<evidence type="ECO:0000313" key="2">
    <source>
        <dbReference type="EMBL" id="KAG9345685.1"/>
    </source>
</evidence>
<name>A0A8T2NZB4_9TELE</name>
<sequence length="216" mass="23337">MKPSKLCSSSLTLGCSSRRHSCEARRPAGGVPRPPQSAGLGSALGSQRRQLTKNPVYGETVKGEGTSFQSGIGDHKVIVVTQWGDSLWLSLGRRCQNAVKDGQSVAVHETVQTAARVLKSGFLLAAKQLHSNRLEHPGLHQSLAEARRFEAGHLTGAEEDVLHEVAEQHVHRIRAGEAVAVHAQVLPPWPHLHLRVKRDDKASPELSGAKRSSESC</sequence>
<dbReference type="EMBL" id="JAFBMS010000017">
    <property type="protein sequence ID" value="KAG9345685.1"/>
    <property type="molecule type" value="Genomic_DNA"/>
</dbReference>
<dbReference type="AlphaFoldDB" id="A0A8T2NZB4"/>
<feature type="region of interest" description="Disordered" evidence="1">
    <location>
        <begin position="22"/>
        <end position="51"/>
    </location>
</feature>